<evidence type="ECO:0000259" key="4">
    <source>
        <dbReference type="PROSITE" id="PS50043"/>
    </source>
</evidence>
<dbReference type="EMBL" id="AUBJ02000001">
    <property type="protein sequence ID" value="MCP2330751.1"/>
    <property type="molecule type" value="Genomic_DNA"/>
</dbReference>
<evidence type="ECO:0000256" key="3">
    <source>
        <dbReference type="ARBA" id="ARBA00023163"/>
    </source>
</evidence>
<dbReference type="SMART" id="SM00421">
    <property type="entry name" value="HTH_LUXR"/>
    <property type="match status" value="1"/>
</dbReference>
<dbReference type="PANTHER" id="PTHR44688:SF16">
    <property type="entry name" value="DNA-BINDING TRANSCRIPTIONAL ACTIVATOR DEVR_DOSR"/>
    <property type="match status" value="1"/>
</dbReference>
<comment type="caution">
    <text evidence="5">The sequence shown here is derived from an EMBL/GenBank/DDBJ whole genome shotgun (WGS) entry which is preliminary data.</text>
</comment>
<dbReference type="PROSITE" id="PS50043">
    <property type="entry name" value="HTH_LUXR_2"/>
    <property type="match status" value="1"/>
</dbReference>
<dbReference type="Gene3D" id="1.10.10.10">
    <property type="entry name" value="Winged helix-like DNA-binding domain superfamily/Winged helix DNA-binding domain"/>
    <property type="match status" value="1"/>
</dbReference>
<name>A0ABT1JF37_ACTCY</name>
<gene>
    <name evidence="5" type="ORF">G443_001021</name>
</gene>
<dbReference type="InterPro" id="IPR016032">
    <property type="entry name" value="Sig_transdc_resp-reg_C-effctor"/>
</dbReference>
<dbReference type="Pfam" id="PF00196">
    <property type="entry name" value="GerE"/>
    <property type="match status" value="1"/>
</dbReference>
<dbReference type="InterPro" id="IPR036388">
    <property type="entry name" value="WH-like_DNA-bd_sf"/>
</dbReference>
<evidence type="ECO:0000256" key="1">
    <source>
        <dbReference type="ARBA" id="ARBA00023015"/>
    </source>
</evidence>
<accession>A0ABT1JF37</accession>
<dbReference type="PROSITE" id="PS00622">
    <property type="entry name" value="HTH_LUXR_1"/>
    <property type="match status" value="1"/>
</dbReference>
<evidence type="ECO:0000313" key="5">
    <source>
        <dbReference type="EMBL" id="MCP2330751.1"/>
    </source>
</evidence>
<keyword evidence="3" id="KW-0804">Transcription</keyword>
<dbReference type="RefSeq" id="WP_155886252.1">
    <property type="nucleotide sequence ID" value="NZ_AUBJ02000001.1"/>
</dbReference>
<keyword evidence="6" id="KW-1185">Reference proteome</keyword>
<reference evidence="5 6" key="2">
    <citation type="submission" date="2022-06" db="EMBL/GenBank/DDBJ databases">
        <title>Genomic Encyclopedia of Type Strains, Phase I: the one thousand microbial genomes (KMG-I) project.</title>
        <authorList>
            <person name="Kyrpides N."/>
        </authorList>
    </citation>
    <scope>NUCLEOTIDE SEQUENCE [LARGE SCALE GENOMIC DNA]</scope>
    <source>
        <strain evidence="5 6">DSM 43889</strain>
    </source>
</reference>
<dbReference type="Proteomes" id="UP000791080">
    <property type="component" value="Unassembled WGS sequence"/>
</dbReference>
<protein>
    <submittedName>
        <fullName evidence="5">Regulatory protein, luxR family</fullName>
    </submittedName>
</protein>
<reference evidence="5 6" key="1">
    <citation type="submission" date="2013-07" db="EMBL/GenBank/DDBJ databases">
        <authorList>
            <consortium name="DOE Joint Genome Institute"/>
            <person name="Reeve W."/>
            <person name="Huntemann M."/>
            <person name="Han J."/>
            <person name="Chen A."/>
            <person name="Kyrpides N."/>
            <person name="Mavromatis K."/>
            <person name="Markowitz V."/>
            <person name="Palaniappan K."/>
            <person name="Ivanova N."/>
            <person name="Schaumberg A."/>
            <person name="Pati A."/>
            <person name="Liolios K."/>
            <person name="Nordberg H.P."/>
            <person name="Cantor M.N."/>
            <person name="Hua S.X."/>
            <person name="Woyke T."/>
        </authorList>
    </citation>
    <scope>NUCLEOTIDE SEQUENCE [LARGE SCALE GENOMIC DNA]</scope>
    <source>
        <strain evidence="5 6">DSM 43889</strain>
    </source>
</reference>
<dbReference type="SUPFAM" id="SSF46894">
    <property type="entry name" value="C-terminal effector domain of the bipartite response regulators"/>
    <property type="match status" value="1"/>
</dbReference>
<keyword evidence="2" id="KW-0238">DNA-binding</keyword>
<proteinExistence type="predicted"/>
<dbReference type="InterPro" id="IPR000792">
    <property type="entry name" value="Tscrpt_reg_LuxR_C"/>
</dbReference>
<sequence length="345" mass="36810">MTARELFAELDGLLPSLMGFEAVCWHHTDPLTGLPTSMVSTTLDPRGMGPAMDLEFAGGDVATMAQMHARGDRVAALSQVTEGHPERSIRMREHLSTHGFGDELRLRFDLGEGTWGFAALMREKGSGPYSEEELRFAGQANRLISAALRRTYRPPTTLAVAAPVPAVIVLGSSDELVAADQPGQALLLELADSVFDVMAVPAVFLVLSRMARHAEADPTGIPAVMRLQTPAGQWIVLRGSVLHGIAAGQVVVTASTPTAAEIMPLVLSSHGLTRREQLVTAQVLRGGSTREIAKELSVAPVTVQDHLKSIFSKVGARSRGELVALLSLDGPRLDHSVPAASSDRR</sequence>
<dbReference type="PRINTS" id="PR00038">
    <property type="entry name" value="HTHLUXR"/>
</dbReference>
<feature type="domain" description="HTH luxR-type" evidence="4">
    <location>
        <begin position="265"/>
        <end position="330"/>
    </location>
</feature>
<keyword evidence="1" id="KW-0805">Transcription regulation</keyword>
<evidence type="ECO:0000256" key="2">
    <source>
        <dbReference type="ARBA" id="ARBA00023125"/>
    </source>
</evidence>
<dbReference type="CDD" id="cd06170">
    <property type="entry name" value="LuxR_C_like"/>
    <property type="match status" value="1"/>
</dbReference>
<dbReference type="PANTHER" id="PTHR44688">
    <property type="entry name" value="DNA-BINDING TRANSCRIPTIONAL ACTIVATOR DEVR_DOSR"/>
    <property type="match status" value="1"/>
</dbReference>
<organism evidence="5 6">
    <name type="scientific">Actinoalloteichus caeruleus DSM 43889</name>
    <dbReference type="NCBI Taxonomy" id="1120930"/>
    <lineage>
        <taxon>Bacteria</taxon>
        <taxon>Bacillati</taxon>
        <taxon>Actinomycetota</taxon>
        <taxon>Actinomycetes</taxon>
        <taxon>Pseudonocardiales</taxon>
        <taxon>Pseudonocardiaceae</taxon>
        <taxon>Actinoalloteichus</taxon>
        <taxon>Actinoalloteichus cyanogriseus</taxon>
    </lineage>
</organism>
<evidence type="ECO:0000313" key="6">
    <source>
        <dbReference type="Proteomes" id="UP000791080"/>
    </source>
</evidence>